<protein>
    <submittedName>
        <fullName evidence="1">Uncharacterized protein</fullName>
    </submittedName>
</protein>
<dbReference type="AlphaFoldDB" id="A0AAY4A1T2"/>
<reference evidence="1 2" key="1">
    <citation type="submission" date="2020-06" db="EMBL/GenBank/DDBJ databases">
        <authorList>
            <consortium name="Wellcome Sanger Institute Data Sharing"/>
        </authorList>
    </citation>
    <scope>NUCLEOTIDE SEQUENCE [LARGE SCALE GENOMIC DNA]</scope>
</reference>
<organism evidence="1 2">
    <name type="scientific">Denticeps clupeoides</name>
    <name type="common">denticle herring</name>
    <dbReference type="NCBI Taxonomy" id="299321"/>
    <lineage>
        <taxon>Eukaryota</taxon>
        <taxon>Metazoa</taxon>
        <taxon>Chordata</taxon>
        <taxon>Craniata</taxon>
        <taxon>Vertebrata</taxon>
        <taxon>Euteleostomi</taxon>
        <taxon>Actinopterygii</taxon>
        <taxon>Neopterygii</taxon>
        <taxon>Teleostei</taxon>
        <taxon>Clupei</taxon>
        <taxon>Clupeiformes</taxon>
        <taxon>Denticipitoidei</taxon>
        <taxon>Denticipitidae</taxon>
        <taxon>Denticeps</taxon>
    </lineage>
</organism>
<evidence type="ECO:0000313" key="2">
    <source>
        <dbReference type="Proteomes" id="UP000694580"/>
    </source>
</evidence>
<evidence type="ECO:0000313" key="1">
    <source>
        <dbReference type="Ensembl" id="ENSDCDP00010001850.1"/>
    </source>
</evidence>
<proteinExistence type="predicted"/>
<reference evidence="1" key="2">
    <citation type="submission" date="2025-08" db="UniProtKB">
        <authorList>
            <consortium name="Ensembl"/>
        </authorList>
    </citation>
    <scope>IDENTIFICATION</scope>
</reference>
<dbReference type="GeneTree" id="ENSGT00940000167021"/>
<name>A0AAY4A1T2_9TELE</name>
<reference evidence="1" key="3">
    <citation type="submission" date="2025-09" db="UniProtKB">
        <authorList>
            <consortium name="Ensembl"/>
        </authorList>
    </citation>
    <scope>IDENTIFICATION</scope>
</reference>
<keyword evidence="2" id="KW-1185">Reference proteome</keyword>
<sequence length="84" mass="9771">MDTLSMFERQALMENVYPRLYLHCKQRGCDFKMVDLRLGVGDPLCQKHDTVELHMDMLRQCQETEGPDLFVSQLCCALVIFNDS</sequence>
<accession>A0AAY4A1T2</accession>
<dbReference type="PANTHER" id="PTHR19871:SF43">
    <property type="entry name" value="SI:CH211-212K18.6"/>
    <property type="match status" value="1"/>
</dbReference>
<gene>
    <name evidence="1" type="primary">SMIM22</name>
</gene>
<dbReference type="Proteomes" id="UP000694580">
    <property type="component" value="Chromosome 1"/>
</dbReference>
<dbReference type="PANTHER" id="PTHR19871">
    <property type="entry name" value="BETA TRANSDUCIN-RELATED PROTEIN"/>
    <property type="match status" value="1"/>
</dbReference>
<dbReference type="Ensembl" id="ENSDCDT00010001924.1">
    <property type="protein sequence ID" value="ENSDCDP00010001850.1"/>
    <property type="gene ID" value="ENSDCDG00010000929.1"/>
</dbReference>
<dbReference type="InterPro" id="IPR052752">
    <property type="entry name" value="NACHT-WD_repeat"/>
</dbReference>